<evidence type="ECO:0000256" key="7">
    <source>
        <dbReference type="ARBA" id="ARBA00022999"/>
    </source>
</evidence>
<dbReference type="SMART" id="SM00147">
    <property type="entry name" value="RasGEF"/>
    <property type="match status" value="1"/>
</dbReference>
<evidence type="ECO:0000256" key="1">
    <source>
        <dbReference type="ARBA" id="ARBA00004319"/>
    </source>
</evidence>
<keyword evidence="8" id="KW-0325">Glycoprotein</keyword>
<dbReference type="Gene3D" id="3.40.50.300">
    <property type="entry name" value="P-loop containing nucleotide triphosphate hydrolases"/>
    <property type="match status" value="1"/>
</dbReference>
<dbReference type="CDD" id="cd10337">
    <property type="entry name" value="SH2_BCAR3"/>
    <property type="match status" value="1"/>
</dbReference>
<dbReference type="GO" id="GO:0001784">
    <property type="term" value="F:phosphotyrosine residue binding"/>
    <property type="evidence" value="ECO:0007669"/>
    <property type="project" value="InterPro"/>
</dbReference>
<evidence type="ECO:0000256" key="6">
    <source>
        <dbReference type="ARBA" id="ARBA00022840"/>
    </source>
</evidence>
<dbReference type="Pfam" id="PF00017">
    <property type="entry name" value="SH2"/>
    <property type="match status" value="1"/>
</dbReference>
<evidence type="ECO:0000256" key="9">
    <source>
        <dbReference type="PROSITE-ProRule" id="PRU00168"/>
    </source>
</evidence>
<dbReference type="InterPro" id="IPR001895">
    <property type="entry name" value="RASGEF_cat_dom"/>
</dbReference>
<dbReference type="SUPFAM" id="SSF48366">
    <property type="entry name" value="Ras GEF"/>
    <property type="match status" value="1"/>
</dbReference>
<evidence type="ECO:0000256" key="3">
    <source>
        <dbReference type="ARBA" id="ARBA00022729"/>
    </source>
</evidence>
<evidence type="ECO:0000256" key="8">
    <source>
        <dbReference type="ARBA" id="ARBA00023180"/>
    </source>
</evidence>
<dbReference type="Pfam" id="PF00617">
    <property type="entry name" value="RasGEF"/>
    <property type="match status" value="1"/>
</dbReference>
<keyword evidence="9" id="KW-0344">Guanine-nucleotide releasing factor</keyword>
<feature type="domain" description="SH2" evidence="12">
    <location>
        <begin position="322"/>
        <end position="421"/>
    </location>
</feature>
<dbReference type="GO" id="GO:0005085">
    <property type="term" value="F:guanyl-nucleotide exchange factor activity"/>
    <property type="evidence" value="ECO:0007669"/>
    <property type="project" value="UniProtKB-KW"/>
</dbReference>
<keyword evidence="4" id="KW-0547">Nucleotide-binding</keyword>
<feature type="region of interest" description="Disordered" evidence="11">
    <location>
        <begin position="22"/>
        <end position="135"/>
    </location>
</feature>
<feature type="domain" description="Ras-GEF" evidence="13">
    <location>
        <begin position="624"/>
        <end position="865"/>
    </location>
</feature>
<feature type="compositionally biased region" description="Polar residues" evidence="11">
    <location>
        <begin position="474"/>
        <end position="495"/>
    </location>
</feature>
<dbReference type="FunFam" id="3.30.505.10:FF:000013">
    <property type="entry name" value="SH2 domain-containing protein 3C isoform X1"/>
    <property type="match status" value="1"/>
</dbReference>
<dbReference type="Proteomes" id="UP001178508">
    <property type="component" value="Chromosome 12"/>
</dbReference>
<dbReference type="FunFam" id="3.40.50.300:FF:002276">
    <property type="entry name" value="Torsin, putative"/>
    <property type="match status" value="1"/>
</dbReference>
<dbReference type="InterPro" id="IPR036860">
    <property type="entry name" value="SH2_dom_sf"/>
</dbReference>
<evidence type="ECO:0000256" key="11">
    <source>
        <dbReference type="SAM" id="MobiDB-lite"/>
    </source>
</evidence>
<organism evidence="14 15">
    <name type="scientific">Xyrichtys novacula</name>
    <name type="common">Pearly razorfish</name>
    <name type="synonym">Hemipteronotus novacula</name>
    <dbReference type="NCBI Taxonomy" id="13765"/>
    <lineage>
        <taxon>Eukaryota</taxon>
        <taxon>Metazoa</taxon>
        <taxon>Chordata</taxon>
        <taxon>Craniata</taxon>
        <taxon>Vertebrata</taxon>
        <taxon>Euteleostomi</taxon>
        <taxon>Actinopterygii</taxon>
        <taxon>Neopterygii</taxon>
        <taxon>Teleostei</taxon>
        <taxon>Neoteleostei</taxon>
        <taxon>Acanthomorphata</taxon>
        <taxon>Eupercaria</taxon>
        <taxon>Labriformes</taxon>
        <taxon>Labridae</taxon>
        <taxon>Xyrichtys</taxon>
    </lineage>
</organism>
<comment type="similarity">
    <text evidence="2">Belongs to the ClpA/ClpB family. Torsin subfamily.</text>
</comment>
<evidence type="ECO:0000259" key="12">
    <source>
        <dbReference type="PROSITE" id="PS50001"/>
    </source>
</evidence>
<dbReference type="EMBL" id="OY660875">
    <property type="protein sequence ID" value="CAJ1069742.1"/>
    <property type="molecule type" value="Genomic_DNA"/>
</dbReference>
<dbReference type="SMART" id="SM00252">
    <property type="entry name" value="SH2"/>
    <property type="match status" value="1"/>
</dbReference>
<gene>
    <name evidence="14" type="ORF">XNOV1_A028306</name>
</gene>
<dbReference type="PANTHER" id="PTHR14247">
    <property type="entry name" value="BREAST CANCER ANTI-ESTROGEN RESISTANCE PROTEIN 3 HOMOLOG-LIKE PROTEIN"/>
    <property type="match status" value="1"/>
</dbReference>
<dbReference type="GO" id="GO:0005524">
    <property type="term" value="F:ATP binding"/>
    <property type="evidence" value="ECO:0007669"/>
    <property type="project" value="UniProtKB-KW"/>
</dbReference>
<feature type="compositionally biased region" description="Basic and acidic residues" evidence="11">
    <location>
        <begin position="106"/>
        <end position="132"/>
    </location>
</feature>
<keyword evidence="5" id="KW-0256">Endoplasmic reticulum</keyword>
<feature type="compositionally biased region" description="Basic and acidic residues" evidence="11">
    <location>
        <begin position="31"/>
        <end position="55"/>
    </location>
</feature>
<name>A0AAV1G6S9_XYRNO</name>
<dbReference type="SUPFAM" id="SSF52540">
    <property type="entry name" value="P-loop containing nucleoside triphosphate hydrolases"/>
    <property type="match status" value="1"/>
</dbReference>
<dbReference type="FunFam" id="1.10.840.10:FF:000007">
    <property type="entry name" value="SH2 domain containing 3C (Predicted)"/>
    <property type="match status" value="1"/>
</dbReference>
<dbReference type="SUPFAM" id="SSF55550">
    <property type="entry name" value="SH2 domain"/>
    <property type="match status" value="1"/>
</dbReference>
<dbReference type="InterPro" id="IPR000980">
    <property type="entry name" value="SH2"/>
</dbReference>
<dbReference type="Pfam" id="PF06309">
    <property type="entry name" value="Torsin"/>
    <property type="match status" value="1"/>
</dbReference>
<sequence>MDDTEQRGLKMSKRKLSLKWFGSLTNLSTRRPSDKTNNKTAPEHYDKPICDKPTEGEQTVDDMESCPICPTYARSGQMYTHVGTVPRAQRQTKSCRGPKEKRKKKKEEEERENREEREERENQWRAGEHVRDSPLLSALSSLSLTSLDLPKPDSAPTRPLPATPTPTPSWASPLTSAPETCCREPSVDPFKGHNVSSESREPLEIGKPARGSPNMTTNSPQTVSPQDLYVPMDPIGETARGHVDEQTERQRGFMGIQETTKTPTCSLDDTEVNSQQDMTKSSGEYVKFSKEKFWLEPPTEKLKKQLEEELKLSSGNLKSHAWYHGPIPWEVSESLVCNHGDFLIRDSQSSHGDFVLTSHWEQKTLHFLIRKTVLKSRETYTRVQFSLEGEAFDSLPALVHFYAGSRAALTLWSRAQIHRPVNRTLPLSYLEITPFCHRQQNGEGRVCPKSPSSIHHQGAEVNGEQDDQPVLTAGDSSLSISHSPTPLFRNPSSSCAGRVAPSPSPSRHSEAVRPPPSPNSALQRPLNDRAQPSLDQDSPFPDGSCYTELYLGPQSYVGRLQVEDGLVGVDPLRVEDGNVYFSPVVETVSSFKPCRYRSALMSKENKPLEVSILRRVKELLAEVDPRTAAKHITKADCTVARILEVTPEVQRMMGVSSGMELLTLPHGQQLRLDLLERFHTTATMLAVHVLGCTGSTEERAGLLHKIIQIAAELKSTMGNMFGFAAVMRALELPQVSRLEQTWMALRQRHTEGAILYEKTLRPFMKSLNDGRESCPLSNTSFPHVLPLLSLLEKSAAVGEGAEPWETVEVGVDVVMFHLGAARTIAQLGGIYRSNAESKLQGFQEQPDVLELFLTDFQMRLLWGGRGAEESQALRYAKFDQKLYCTISESCECDFKPNIRDLEWDLYKNLYGQHLAQDIVSEEVARFLQNKSPERPLVLSFHGSSGTGKTLVSSMLGNHLYGSAMSSPYVHQFIPTLHFPSPKRVKEYRRELKSWVQGNLTECARSVFIFDEMEKMPPGLIDILEPFLGPSHVVFRTNYRKAIYVFISTAGDEVINKVTLENRQAGQDREEIQSADLQEAIAQTVYNSNSSGFFHSSIIQQKLITRFVPFLPLSRRHVERCTRSQLCQRGICDRIDVVEAVGGDIIYTPVQGQYFSSTGCKAIPAKINLFL</sequence>
<keyword evidence="3" id="KW-0732">Signal</keyword>
<dbReference type="InterPro" id="IPR051853">
    <property type="entry name" value="SH2-Ras-GEF_adapter"/>
</dbReference>
<evidence type="ECO:0000256" key="5">
    <source>
        <dbReference type="ARBA" id="ARBA00022824"/>
    </source>
</evidence>
<dbReference type="AlphaFoldDB" id="A0AAV1G6S9"/>
<evidence type="ECO:0000313" key="14">
    <source>
        <dbReference type="EMBL" id="CAJ1069742.1"/>
    </source>
</evidence>
<dbReference type="Pfam" id="PF21376">
    <property type="entry name" value="TOR1A_C"/>
    <property type="match status" value="1"/>
</dbReference>
<dbReference type="InterPro" id="IPR027417">
    <property type="entry name" value="P-loop_NTPase"/>
</dbReference>
<dbReference type="InterPro" id="IPR023578">
    <property type="entry name" value="Ras_GEF_dom_sf"/>
</dbReference>
<dbReference type="InterPro" id="IPR010448">
    <property type="entry name" value="Torsin"/>
</dbReference>
<dbReference type="PANTHER" id="PTHR14247:SF6">
    <property type="entry name" value="SH2 DOMAIN-CONTAINING PROTEIN 3C"/>
    <property type="match status" value="1"/>
</dbReference>
<feature type="compositionally biased region" description="Low complexity" evidence="11">
    <location>
        <begin position="168"/>
        <end position="178"/>
    </location>
</feature>
<evidence type="ECO:0000259" key="13">
    <source>
        <dbReference type="PROSITE" id="PS50009"/>
    </source>
</evidence>
<dbReference type="InterPro" id="IPR044102">
    <property type="entry name" value="SH2_SHEP1/BCAR3/NSP1"/>
</dbReference>
<feature type="region of interest" description="Disordered" evidence="11">
    <location>
        <begin position="147"/>
        <end position="227"/>
    </location>
</feature>
<proteinExistence type="inferred from homology"/>
<feature type="compositionally biased region" description="Polar residues" evidence="11">
    <location>
        <begin position="213"/>
        <end position="225"/>
    </location>
</feature>
<keyword evidence="6" id="KW-0067">ATP-binding</keyword>
<keyword evidence="7 10" id="KW-0727">SH2 domain</keyword>
<dbReference type="Gene3D" id="3.30.505.10">
    <property type="entry name" value="SH2 domain"/>
    <property type="match status" value="1"/>
</dbReference>
<protein>
    <submittedName>
        <fullName evidence="14">SH2 domain containing 3Cb isoform X1</fullName>
    </submittedName>
</protein>
<dbReference type="InterPro" id="IPR036964">
    <property type="entry name" value="RASGEF_cat_dom_sf"/>
</dbReference>
<dbReference type="GO" id="GO:0007264">
    <property type="term" value="P:small GTPase-mediated signal transduction"/>
    <property type="evidence" value="ECO:0007669"/>
    <property type="project" value="InterPro"/>
</dbReference>
<evidence type="ECO:0000256" key="2">
    <source>
        <dbReference type="ARBA" id="ARBA00006235"/>
    </source>
</evidence>
<dbReference type="Gene3D" id="1.10.840.10">
    <property type="entry name" value="Ras guanine-nucleotide exchange factors catalytic domain"/>
    <property type="match status" value="1"/>
</dbReference>
<evidence type="ECO:0000256" key="10">
    <source>
        <dbReference type="PROSITE-ProRule" id="PRU00191"/>
    </source>
</evidence>
<dbReference type="GO" id="GO:0016887">
    <property type="term" value="F:ATP hydrolysis activity"/>
    <property type="evidence" value="ECO:0007669"/>
    <property type="project" value="InterPro"/>
</dbReference>
<dbReference type="GO" id="GO:0005788">
    <property type="term" value="C:endoplasmic reticulum lumen"/>
    <property type="evidence" value="ECO:0007669"/>
    <property type="project" value="UniProtKB-SubCell"/>
</dbReference>
<dbReference type="InterPro" id="IPR049337">
    <property type="entry name" value="TOR1A_C"/>
</dbReference>
<keyword evidence="15" id="KW-1185">Reference proteome</keyword>
<accession>A0AAV1G6S9</accession>
<feature type="compositionally biased region" description="Low complexity" evidence="11">
    <location>
        <begin position="147"/>
        <end position="157"/>
    </location>
</feature>
<reference evidence="14" key="1">
    <citation type="submission" date="2023-08" db="EMBL/GenBank/DDBJ databases">
        <authorList>
            <person name="Alioto T."/>
            <person name="Alioto T."/>
            <person name="Gomez Garrido J."/>
        </authorList>
    </citation>
    <scope>NUCLEOTIDE SEQUENCE</scope>
</reference>
<feature type="compositionally biased region" description="Pro residues" evidence="11">
    <location>
        <begin position="158"/>
        <end position="167"/>
    </location>
</feature>
<dbReference type="PROSITE" id="PS50001">
    <property type="entry name" value="SH2"/>
    <property type="match status" value="1"/>
</dbReference>
<comment type="subcellular location">
    <subcellularLocation>
        <location evidence="1">Endoplasmic reticulum lumen</location>
    </subcellularLocation>
</comment>
<feature type="region of interest" description="Disordered" evidence="11">
    <location>
        <begin position="440"/>
        <end position="539"/>
    </location>
</feature>
<dbReference type="PROSITE" id="PS50009">
    <property type="entry name" value="RASGEF_CAT"/>
    <property type="match status" value="1"/>
</dbReference>
<evidence type="ECO:0000256" key="4">
    <source>
        <dbReference type="ARBA" id="ARBA00022741"/>
    </source>
</evidence>
<evidence type="ECO:0000313" key="15">
    <source>
        <dbReference type="Proteomes" id="UP001178508"/>
    </source>
</evidence>
<dbReference type="CDD" id="cd00009">
    <property type="entry name" value="AAA"/>
    <property type="match status" value="1"/>
</dbReference>